<accession>A0A4S8MUE6</accession>
<keyword evidence="1" id="KW-0812">Transmembrane</keyword>
<dbReference type="EMBL" id="ML179040">
    <property type="protein sequence ID" value="THV06860.1"/>
    <property type="molecule type" value="Genomic_DNA"/>
</dbReference>
<dbReference type="AlphaFoldDB" id="A0A4S8MUE6"/>
<protein>
    <submittedName>
        <fullName evidence="2">Uncharacterized protein</fullName>
    </submittedName>
</protein>
<keyword evidence="1" id="KW-1133">Transmembrane helix</keyword>
<evidence type="ECO:0000256" key="1">
    <source>
        <dbReference type="SAM" id="Phobius"/>
    </source>
</evidence>
<proteinExistence type="predicted"/>
<evidence type="ECO:0000313" key="2">
    <source>
        <dbReference type="EMBL" id="THV06860.1"/>
    </source>
</evidence>
<evidence type="ECO:0000313" key="3">
    <source>
        <dbReference type="Proteomes" id="UP000297245"/>
    </source>
</evidence>
<keyword evidence="3" id="KW-1185">Reference proteome</keyword>
<dbReference type="Proteomes" id="UP000297245">
    <property type="component" value="Unassembled WGS sequence"/>
</dbReference>
<reference evidence="2 3" key="1">
    <citation type="journal article" date="2019" name="Nat. Ecol. Evol.">
        <title>Megaphylogeny resolves global patterns of mushroom evolution.</title>
        <authorList>
            <person name="Varga T."/>
            <person name="Krizsan K."/>
            <person name="Foldi C."/>
            <person name="Dima B."/>
            <person name="Sanchez-Garcia M."/>
            <person name="Sanchez-Ramirez S."/>
            <person name="Szollosi G.J."/>
            <person name="Szarkandi J.G."/>
            <person name="Papp V."/>
            <person name="Albert L."/>
            <person name="Andreopoulos W."/>
            <person name="Angelini C."/>
            <person name="Antonin V."/>
            <person name="Barry K.W."/>
            <person name="Bougher N.L."/>
            <person name="Buchanan P."/>
            <person name="Buyck B."/>
            <person name="Bense V."/>
            <person name="Catcheside P."/>
            <person name="Chovatia M."/>
            <person name="Cooper J."/>
            <person name="Damon W."/>
            <person name="Desjardin D."/>
            <person name="Finy P."/>
            <person name="Geml J."/>
            <person name="Haridas S."/>
            <person name="Hughes K."/>
            <person name="Justo A."/>
            <person name="Karasinski D."/>
            <person name="Kautmanova I."/>
            <person name="Kiss B."/>
            <person name="Kocsube S."/>
            <person name="Kotiranta H."/>
            <person name="LaButti K.M."/>
            <person name="Lechner B.E."/>
            <person name="Liimatainen K."/>
            <person name="Lipzen A."/>
            <person name="Lukacs Z."/>
            <person name="Mihaltcheva S."/>
            <person name="Morgado L.N."/>
            <person name="Niskanen T."/>
            <person name="Noordeloos M.E."/>
            <person name="Ohm R.A."/>
            <person name="Ortiz-Santana B."/>
            <person name="Ovrebo C."/>
            <person name="Racz N."/>
            <person name="Riley R."/>
            <person name="Savchenko A."/>
            <person name="Shiryaev A."/>
            <person name="Soop K."/>
            <person name="Spirin V."/>
            <person name="Szebenyi C."/>
            <person name="Tomsovsky M."/>
            <person name="Tulloss R.E."/>
            <person name="Uehling J."/>
            <person name="Grigoriev I.V."/>
            <person name="Vagvolgyi C."/>
            <person name="Papp T."/>
            <person name="Martin F.M."/>
            <person name="Miettinen O."/>
            <person name="Hibbett D.S."/>
            <person name="Nagy L.G."/>
        </authorList>
    </citation>
    <scope>NUCLEOTIDE SEQUENCE [LARGE SCALE GENOMIC DNA]</scope>
    <source>
        <strain evidence="2 3">CBS 962.96</strain>
    </source>
</reference>
<feature type="transmembrane region" description="Helical" evidence="1">
    <location>
        <begin position="49"/>
        <end position="68"/>
    </location>
</feature>
<name>A0A4S8MUE6_DENBC</name>
<sequence>MSLPYFLAVALSFCCSCLYPVISLAFSRSKEILCIHLYVYRHNEGLSSPLFLIAFVITHLCLIFFSTLNEPSN</sequence>
<organism evidence="2 3">
    <name type="scientific">Dendrothele bispora (strain CBS 962.96)</name>
    <dbReference type="NCBI Taxonomy" id="1314807"/>
    <lineage>
        <taxon>Eukaryota</taxon>
        <taxon>Fungi</taxon>
        <taxon>Dikarya</taxon>
        <taxon>Basidiomycota</taxon>
        <taxon>Agaricomycotina</taxon>
        <taxon>Agaricomycetes</taxon>
        <taxon>Agaricomycetidae</taxon>
        <taxon>Agaricales</taxon>
        <taxon>Agaricales incertae sedis</taxon>
        <taxon>Dendrothele</taxon>
    </lineage>
</organism>
<gene>
    <name evidence="2" type="ORF">K435DRAFT_772874</name>
</gene>
<keyword evidence="1" id="KW-0472">Membrane</keyword>